<feature type="active site" description="Nucleophile" evidence="5">
    <location>
        <position position="335"/>
    </location>
</feature>
<dbReference type="GO" id="GO:0001510">
    <property type="term" value="P:RNA methylation"/>
    <property type="evidence" value="ECO:0007669"/>
    <property type="project" value="InterPro"/>
</dbReference>
<feature type="binding site" evidence="5">
    <location>
        <position position="235"/>
    </location>
    <ligand>
        <name>S-adenosyl-L-methionine</name>
        <dbReference type="ChEBI" id="CHEBI:59789"/>
    </ligand>
</feature>
<dbReference type="GO" id="GO:0003723">
    <property type="term" value="F:RNA binding"/>
    <property type="evidence" value="ECO:0007669"/>
    <property type="project" value="UniProtKB-UniRule"/>
</dbReference>
<keyword evidence="2 5" id="KW-0808">Transferase</keyword>
<gene>
    <name evidence="7" type="ORF">Y88_0546</name>
</gene>
<evidence type="ECO:0000256" key="5">
    <source>
        <dbReference type="PROSITE-ProRule" id="PRU01023"/>
    </source>
</evidence>
<dbReference type="InterPro" id="IPR001678">
    <property type="entry name" value="MeTrfase_RsmB-F_NOP2_dom"/>
</dbReference>
<comment type="caution">
    <text evidence="5">Lacks conserved residue(s) required for the propagation of feature annotation.</text>
</comment>
<proteinExistence type="inferred from homology"/>
<feature type="binding site" evidence="5">
    <location>
        <position position="261"/>
    </location>
    <ligand>
        <name>S-adenosyl-L-methionine</name>
        <dbReference type="ChEBI" id="CHEBI:59789"/>
    </ligand>
</feature>
<dbReference type="InterPro" id="IPR029063">
    <property type="entry name" value="SAM-dependent_MTases_sf"/>
</dbReference>
<keyword evidence="1 5" id="KW-0489">Methyltransferase</keyword>
<protein>
    <submittedName>
        <fullName evidence="7">Fmu (Sun)</fullName>
    </submittedName>
</protein>
<evidence type="ECO:0000313" key="8">
    <source>
        <dbReference type="Proteomes" id="UP000004728"/>
    </source>
</evidence>
<dbReference type="InterPro" id="IPR023267">
    <property type="entry name" value="RCMT"/>
</dbReference>
<dbReference type="PANTHER" id="PTHR22807">
    <property type="entry name" value="NOP2 YEAST -RELATED NOL1/NOP2/FMU SUN DOMAIN-CONTAINING"/>
    <property type="match status" value="1"/>
</dbReference>
<dbReference type="InterPro" id="IPR054728">
    <property type="entry name" value="RsmB-like_ferredoxin"/>
</dbReference>
<name>F1ZAA2_9SPHN</name>
<evidence type="ECO:0000256" key="2">
    <source>
        <dbReference type="ARBA" id="ARBA00022679"/>
    </source>
</evidence>
<evidence type="ECO:0000256" key="1">
    <source>
        <dbReference type="ARBA" id="ARBA00022603"/>
    </source>
</evidence>
<accession>F1ZAA2</accession>
<comment type="similarity">
    <text evidence="5">Belongs to the class I-like SAM-binding methyltransferase superfamily. RsmB/NOP family.</text>
</comment>
<keyword evidence="4 5" id="KW-0694">RNA-binding</keyword>
<comment type="caution">
    <text evidence="7">The sequence shown here is derived from an EMBL/GenBank/DDBJ whole genome shotgun (WGS) entry which is preliminary data.</text>
</comment>
<dbReference type="OrthoDB" id="9810297at2"/>
<feature type="domain" description="SAM-dependent MTase RsmB/NOP-type" evidence="6">
    <location>
        <begin position="125"/>
        <end position="393"/>
    </location>
</feature>
<dbReference type="STRING" id="983920.Y88_0546"/>
<evidence type="ECO:0000259" key="6">
    <source>
        <dbReference type="PROSITE" id="PS51686"/>
    </source>
</evidence>
<dbReference type="SUPFAM" id="SSF53335">
    <property type="entry name" value="S-adenosyl-L-methionine-dependent methyltransferases"/>
    <property type="match status" value="1"/>
</dbReference>
<dbReference type="EMBL" id="AEWJ01000041">
    <property type="protein sequence ID" value="EGD58490.1"/>
    <property type="molecule type" value="Genomic_DNA"/>
</dbReference>
<sequence length="393" mass="41891">MNPAARVQAAIDILDEVIAAARRQGASADRIAAEWFRQRRFVGSKDRRAIRDLAWDAIRACGDIPADGRAAILRLASGNADLSALFDGSRYGPAPIDPSERPASGGVAPGWLVRRLTQSGLDEREQAALLDRAPLDLRVNRLKVTRDALLARLPVAAEPGPVPDSLRLASGTPAESWPEFAEGLFEVQDAGSQLACTALHAQPGETVIDLCAGAGGKTLALAAAMENRGRLVACDIDRARLSRLPERAARAGATVETCLLDAGREREALRGFAGKADAVLVDAPCSGTGTWRRNPEARWRLTPETIVRYARAQAHVLDLAVELVRPGGRITFITCSLLDEEGADAVGAFLARYPGWRTVPVDAPIGRGHGPGWRLTPGHDGTDGFYFANLVAA</sequence>
<dbReference type="HOGENOM" id="CLU_005316_0_2_5"/>
<organism evidence="7 8">
    <name type="scientific">Novosphingobium nitrogenifigens DSM 19370</name>
    <dbReference type="NCBI Taxonomy" id="983920"/>
    <lineage>
        <taxon>Bacteria</taxon>
        <taxon>Pseudomonadati</taxon>
        <taxon>Pseudomonadota</taxon>
        <taxon>Alphaproteobacteria</taxon>
        <taxon>Sphingomonadales</taxon>
        <taxon>Sphingomonadaceae</taxon>
        <taxon>Novosphingobium</taxon>
    </lineage>
</organism>
<dbReference type="AlphaFoldDB" id="F1ZAA2"/>
<dbReference type="eggNOG" id="COG0144">
    <property type="taxonomic scope" value="Bacteria"/>
</dbReference>
<dbReference type="Gene3D" id="3.30.70.1170">
    <property type="entry name" value="Sun protein, domain 3"/>
    <property type="match status" value="1"/>
</dbReference>
<dbReference type="InterPro" id="IPR049560">
    <property type="entry name" value="MeTrfase_RsmB-F_NOP2_cat"/>
</dbReference>
<dbReference type="Proteomes" id="UP000004728">
    <property type="component" value="Unassembled WGS sequence"/>
</dbReference>
<dbReference type="InParanoid" id="F1ZAA2"/>
<reference evidence="7 8" key="1">
    <citation type="journal article" date="2012" name="J. Bacteriol.">
        <title>Draft Genome Sequence of Novosphingobium nitrogenifigens Y88T.</title>
        <authorList>
            <person name="Strabala T.J."/>
            <person name="Macdonald L."/>
            <person name="Liu V."/>
            <person name="Smit A.M."/>
        </authorList>
    </citation>
    <scope>NUCLEOTIDE SEQUENCE [LARGE SCALE GENOMIC DNA]</scope>
    <source>
        <strain evidence="7 8">DSM 19370</strain>
    </source>
</reference>
<dbReference type="Pfam" id="PF22458">
    <property type="entry name" value="RsmF-B_ferredox"/>
    <property type="match status" value="1"/>
</dbReference>
<keyword evidence="8" id="KW-1185">Reference proteome</keyword>
<dbReference type="Gene3D" id="3.40.50.150">
    <property type="entry name" value="Vaccinia Virus protein VP39"/>
    <property type="match status" value="1"/>
</dbReference>
<feature type="binding site" evidence="5">
    <location>
        <position position="282"/>
    </location>
    <ligand>
        <name>S-adenosyl-L-methionine</name>
        <dbReference type="ChEBI" id="CHEBI:59789"/>
    </ligand>
</feature>
<evidence type="ECO:0000256" key="4">
    <source>
        <dbReference type="ARBA" id="ARBA00022884"/>
    </source>
</evidence>
<evidence type="ECO:0000256" key="3">
    <source>
        <dbReference type="ARBA" id="ARBA00022691"/>
    </source>
</evidence>
<keyword evidence="3 5" id="KW-0949">S-adenosyl-L-methionine</keyword>
<dbReference type="PRINTS" id="PR02008">
    <property type="entry name" value="RCMTFAMILY"/>
</dbReference>
<dbReference type="PANTHER" id="PTHR22807:SF53">
    <property type="entry name" value="RIBOSOMAL RNA SMALL SUBUNIT METHYLTRANSFERASE B-RELATED"/>
    <property type="match status" value="1"/>
</dbReference>
<dbReference type="RefSeq" id="WP_008066721.1">
    <property type="nucleotide sequence ID" value="NZ_AQWK01000002.1"/>
</dbReference>
<dbReference type="GO" id="GO:0008173">
    <property type="term" value="F:RNA methyltransferase activity"/>
    <property type="evidence" value="ECO:0007669"/>
    <property type="project" value="InterPro"/>
</dbReference>
<evidence type="ECO:0000313" key="7">
    <source>
        <dbReference type="EMBL" id="EGD58490.1"/>
    </source>
</evidence>
<dbReference type="PROSITE" id="PS51686">
    <property type="entry name" value="SAM_MT_RSMB_NOP"/>
    <property type="match status" value="1"/>
</dbReference>
<dbReference type="Pfam" id="PF01189">
    <property type="entry name" value="Methyltr_RsmB-F"/>
    <property type="match status" value="1"/>
</dbReference>